<dbReference type="GO" id="GO:0016987">
    <property type="term" value="F:sigma factor activity"/>
    <property type="evidence" value="ECO:0007669"/>
    <property type="project" value="UniProtKB-KW"/>
</dbReference>
<evidence type="ECO:0000259" key="6">
    <source>
        <dbReference type="Pfam" id="PF08281"/>
    </source>
</evidence>
<sequence length="183" mass="20366">MERADEHALLLRAVADGDRAAFESLYRHYAPWLTARLRYRCADAELVQDIVQETFVSVWRGASRFRHHEDADVAGWLWRICSRRLADAGRGSGSRQRLQALLARMGMRGGRAPSAEEVVLDGVAHGDLGAAIGRLPTELREVLAVTVLEGLTTREASAVLQIPEGTVKTRASRARRRLREELA</sequence>
<organism evidence="7">
    <name type="scientific">Streptomyces sp. NBC_00008</name>
    <dbReference type="NCBI Taxonomy" id="2903610"/>
    <lineage>
        <taxon>Bacteria</taxon>
        <taxon>Bacillati</taxon>
        <taxon>Actinomycetota</taxon>
        <taxon>Actinomycetes</taxon>
        <taxon>Kitasatosporales</taxon>
        <taxon>Streptomycetaceae</taxon>
        <taxon>Streptomyces</taxon>
    </lineage>
</organism>
<reference evidence="7" key="1">
    <citation type="submission" date="2022-10" db="EMBL/GenBank/DDBJ databases">
        <title>The complete genomes of actinobacterial strains from the NBC collection.</title>
        <authorList>
            <person name="Joergensen T.S."/>
            <person name="Alvarez Arevalo M."/>
            <person name="Sterndorff E.B."/>
            <person name="Faurdal D."/>
            <person name="Vuksanovic O."/>
            <person name="Mourched A.-S."/>
            <person name="Charusanti P."/>
            <person name="Shaw S."/>
            <person name="Blin K."/>
            <person name="Weber T."/>
        </authorList>
    </citation>
    <scope>NUCLEOTIDE SEQUENCE</scope>
    <source>
        <strain evidence="7">NBC_00008</strain>
    </source>
</reference>
<dbReference type="Gene3D" id="1.10.1740.10">
    <property type="match status" value="1"/>
</dbReference>
<feature type="domain" description="RNA polymerase sigma-70 region 2" evidence="5">
    <location>
        <begin position="25"/>
        <end position="90"/>
    </location>
</feature>
<evidence type="ECO:0000259" key="5">
    <source>
        <dbReference type="Pfam" id="PF04542"/>
    </source>
</evidence>
<dbReference type="InterPro" id="IPR013324">
    <property type="entry name" value="RNA_pol_sigma_r3/r4-like"/>
</dbReference>
<keyword evidence="3" id="KW-0731">Sigma factor</keyword>
<dbReference type="PANTHER" id="PTHR43133:SF46">
    <property type="entry name" value="RNA POLYMERASE SIGMA-70 FACTOR ECF SUBFAMILY"/>
    <property type="match status" value="1"/>
</dbReference>
<feature type="domain" description="RNA polymerase sigma factor 70 region 4 type 2" evidence="6">
    <location>
        <begin position="127"/>
        <end position="178"/>
    </location>
</feature>
<dbReference type="GO" id="GO:0003677">
    <property type="term" value="F:DNA binding"/>
    <property type="evidence" value="ECO:0007669"/>
    <property type="project" value="InterPro"/>
</dbReference>
<evidence type="ECO:0000256" key="2">
    <source>
        <dbReference type="ARBA" id="ARBA00023015"/>
    </source>
</evidence>
<keyword evidence="2" id="KW-0805">Transcription regulation</keyword>
<dbReference type="PANTHER" id="PTHR43133">
    <property type="entry name" value="RNA POLYMERASE ECF-TYPE SIGMA FACTO"/>
    <property type="match status" value="1"/>
</dbReference>
<evidence type="ECO:0000256" key="3">
    <source>
        <dbReference type="ARBA" id="ARBA00023082"/>
    </source>
</evidence>
<evidence type="ECO:0000313" key="7">
    <source>
        <dbReference type="EMBL" id="WTW73995.1"/>
    </source>
</evidence>
<dbReference type="InterPro" id="IPR007627">
    <property type="entry name" value="RNA_pol_sigma70_r2"/>
</dbReference>
<comment type="similarity">
    <text evidence="1">Belongs to the sigma-70 factor family. ECF subfamily.</text>
</comment>
<dbReference type="InterPro" id="IPR036388">
    <property type="entry name" value="WH-like_DNA-bd_sf"/>
</dbReference>
<protein>
    <submittedName>
        <fullName evidence="7">RNA polymerase sigma factor</fullName>
    </submittedName>
</protein>
<dbReference type="SUPFAM" id="SSF88659">
    <property type="entry name" value="Sigma3 and sigma4 domains of RNA polymerase sigma factors"/>
    <property type="match status" value="1"/>
</dbReference>
<evidence type="ECO:0000256" key="4">
    <source>
        <dbReference type="ARBA" id="ARBA00023163"/>
    </source>
</evidence>
<dbReference type="NCBIfam" id="TIGR02937">
    <property type="entry name" value="sigma70-ECF"/>
    <property type="match status" value="1"/>
</dbReference>
<evidence type="ECO:0000256" key="1">
    <source>
        <dbReference type="ARBA" id="ARBA00010641"/>
    </source>
</evidence>
<dbReference type="SUPFAM" id="SSF88946">
    <property type="entry name" value="Sigma2 domain of RNA polymerase sigma factors"/>
    <property type="match status" value="1"/>
</dbReference>
<keyword evidence="4" id="KW-0804">Transcription</keyword>
<dbReference type="EMBL" id="CP108313">
    <property type="protein sequence ID" value="WTW73995.1"/>
    <property type="molecule type" value="Genomic_DNA"/>
</dbReference>
<proteinExistence type="inferred from homology"/>
<dbReference type="AlphaFoldDB" id="A0AAU2W1Y1"/>
<name>A0AAU2W1Y1_9ACTN</name>
<accession>A0AAU2W1Y1</accession>
<dbReference type="InterPro" id="IPR013249">
    <property type="entry name" value="RNA_pol_sigma70_r4_t2"/>
</dbReference>
<gene>
    <name evidence="7" type="ORF">OG398_24865</name>
</gene>
<dbReference type="Pfam" id="PF04542">
    <property type="entry name" value="Sigma70_r2"/>
    <property type="match status" value="1"/>
</dbReference>
<dbReference type="InterPro" id="IPR014284">
    <property type="entry name" value="RNA_pol_sigma-70_dom"/>
</dbReference>
<dbReference type="GO" id="GO:0006352">
    <property type="term" value="P:DNA-templated transcription initiation"/>
    <property type="evidence" value="ECO:0007669"/>
    <property type="project" value="InterPro"/>
</dbReference>
<dbReference type="Pfam" id="PF08281">
    <property type="entry name" value="Sigma70_r4_2"/>
    <property type="match status" value="1"/>
</dbReference>
<dbReference type="Gene3D" id="1.10.10.10">
    <property type="entry name" value="Winged helix-like DNA-binding domain superfamily/Winged helix DNA-binding domain"/>
    <property type="match status" value="1"/>
</dbReference>
<dbReference type="InterPro" id="IPR039425">
    <property type="entry name" value="RNA_pol_sigma-70-like"/>
</dbReference>
<dbReference type="InterPro" id="IPR013325">
    <property type="entry name" value="RNA_pol_sigma_r2"/>
</dbReference>